<comment type="caution">
    <text evidence="1">The sequence shown here is derived from an EMBL/GenBank/DDBJ whole genome shotgun (WGS) entry which is preliminary data.</text>
</comment>
<dbReference type="AlphaFoldDB" id="A0A645EFH8"/>
<evidence type="ECO:0000313" key="1">
    <source>
        <dbReference type="EMBL" id="MPN00805.1"/>
    </source>
</evidence>
<name>A0A645EFH8_9ZZZZ</name>
<reference evidence="1" key="1">
    <citation type="submission" date="2019-08" db="EMBL/GenBank/DDBJ databases">
        <authorList>
            <person name="Kucharzyk K."/>
            <person name="Murdoch R.W."/>
            <person name="Higgins S."/>
            <person name="Loffler F."/>
        </authorList>
    </citation>
    <scope>NUCLEOTIDE SEQUENCE</scope>
</reference>
<gene>
    <name evidence="1" type="ORF">SDC9_148003</name>
</gene>
<dbReference type="EMBL" id="VSSQ01046831">
    <property type="protein sequence ID" value="MPN00805.1"/>
    <property type="molecule type" value="Genomic_DNA"/>
</dbReference>
<sequence length="232" mass="26250">MSLLALWGLLNSPVANAYTCCHSSKRDVLAGDMREMRVPDLAACDLAPLEKAVSEYLAAVRATPPTKTQPVKRGAPKIKSTDQMDFFNGEAVTAGSDPESERLKFLHWRVDAEVLRLYNLPAKLERKLLDLFSGVRRRGVPFVQTEYFPKGYTDLDRLSDLLAITVDWEKNNRRRAKLMDLEDEGRLTPAQAEELANLQRLADALVGLMEPWKPDEVDRAVERAKQRGVWKE</sequence>
<protein>
    <submittedName>
        <fullName evidence="1">Uncharacterized protein</fullName>
    </submittedName>
</protein>
<accession>A0A645EFH8</accession>
<proteinExistence type="predicted"/>
<organism evidence="1">
    <name type="scientific">bioreactor metagenome</name>
    <dbReference type="NCBI Taxonomy" id="1076179"/>
    <lineage>
        <taxon>unclassified sequences</taxon>
        <taxon>metagenomes</taxon>
        <taxon>ecological metagenomes</taxon>
    </lineage>
</organism>